<dbReference type="InterPro" id="IPR026961">
    <property type="entry name" value="PGG_dom"/>
</dbReference>
<feature type="domain" description="PGG" evidence="3">
    <location>
        <begin position="596"/>
        <end position="708"/>
    </location>
</feature>
<dbReference type="SMART" id="SM00248">
    <property type="entry name" value="ANK"/>
    <property type="match status" value="4"/>
</dbReference>
<organism evidence="4 5">
    <name type="scientific">Artemisia annua</name>
    <name type="common">Sweet wormwood</name>
    <dbReference type="NCBI Taxonomy" id="35608"/>
    <lineage>
        <taxon>Eukaryota</taxon>
        <taxon>Viridiplantae</taxon>
        <taxon>Streptophyta</taxon>
        <taxon>Embryophyta</taxon>
        <taxon>Tracheophyta</taxon>
        <taxon>Spermatophyta</taxon>
        <taxon>Magnoliopsida</taxon>
        <taxon>eudicotyledons</taxon>
        <taxon>Gunneridae</taxon>
        <taxon>Pentapetalae</taxon>
        <taxon>asterids</taxon>
        <taxon>campanulids</taxon>
        <taxon>Asterales</taxon>
        <taxon>Asteraceae</taxon>
        <taxon>Asteroideae</taxon>
        <taxon>Anthemideae</taxon>
        <taxon>Artemisiinae</taxon>
        <taxon>Artemisia</taxon>
    </lineage>
</organism>
<dbReference type="PANTHER" id="PTHR24177:SF475">
    <property type="entry name" value="ANKYRIN REPEAT-CONTAINING DOMAIN, PGG DOMAIN PROTEIN-RELATED"/>
    <property type="match status" value="1"/>
</dbReference>
<feature type="compositionally biased region" description="Basic and acidic residues" evidence="1">
    <location>
        <begin position="144"/>
        <end position="163"/>
    </location>
</feature>
<keyword evidence="5" id="KW-1185">Reference proteome</keyword>
<evidence type="ECO:0000256" key="2">
    <source>
        <dbReference type="SAM" id="Phobius"/>
    </source>
</evidence>
<name>A0A2U1KPP9_ARTAN</name>
<keyword evidence="2" id="KW-0812">Transmembrane</keyword>
<feature type="region of interest" description="Disordered" evidence="1">
    <location>
        <begin position="143"/>
        <end position="163"/>
    </location>
</feature>
<dbReference type="AlphaFoldDB" id="A0A2U1KPP9"/>
<feature type="transmembrane region" description="Helical" evidence="2">
    <location>
        <begin position="640"/>
        <end position="664"/>
    </location>
</feature>
<evidence type="ECO:0000256" key="1">
    <source>
        <dbReference type="SAM" id="MobiDB-lite"/>
    </source>
</evidence>
<reference evidence="4 5" key="1">
    <citation type="journal article" date="2018" name="Mol. Plant">
        <title>The genome of Artemisia annua provides insight into the evolution of Asteraceae family and artemisinin biosynthesis.</title>
        <authorList>
            <person name="Shen Q."/>
            <person name="Zhang L."/>
            <person name="Liao Z."/>
            <person name="Wang S."/>
            <person name="Yan T."/>
            <person name="Shi P."/>
            <person name="Liu M."/>
            <person name="Fu X."/>
            <person name="Pan Q."/>
            <person name="Wang Y."/>
            <person name="Lv Z."/>
            <person name="Lu X."/>
            <person name="Zhang F."/>
            <person name="Jiang W."/>
            <person name="Ma Y."/>
            <person name="Chen M."/>
            <person name="Hao X."/>
            <person name="Li L."/>
            <person name="Tang Y."/>
            <person name="Lv G."/>
            <person name="Zhou Y."/>
            <person name="Sun X."/>
            <person name="Brodelius P.E."/>
            <person name="Rose J.K.C."/>
            <person name="Tang K."/>
        </authorList>
    </citation>
    <scope>NUCLEOTIDE SEQUENCE [LARGE SCALE GENOMIC DNA]</scope>
    <source>
        <strain evidence="5">cv. Huhao1</strain>
        <tissue evidence="4">Leaf</tissue>
    </source>
</reference>
<dbReference type="PANTHER" id="PTHR24177">
    <property type="entry name" value="CASKIN"/>
    <property type="match status" value="1"/>
</dbReference>
<feature type="transmembrane region" description="Helical" evidence="2">
    <location>
        <begin position="684"/>
        <end position="710"/>
    </location>
</feature>
<dbReference type="SUPFAM" id="SSF48403">
    <property type="entry name" value="Ankyrin repeat"/>
    <property type="match status" value="1"/>
</dbReference>
<evidence type="ECO:0000259" key="3">
    <source>
        <dbReference type="Pfam" id="PF13962"/>
    </source>
</evidence>
<dbReference type="OrthoDB" id="1706563at2759"/>
<dbReference type="GO" id="GO:0016020">
    <property type="term" value="C:membrane"/>
    <property type="evidence" value="ECO:0007669"/>
    <property type="project" value="TreeGrafter"/>
</dbReference>
<dbReference type="InterPro" id="IPR002110">
    <property type="entry name" value="Ankyrin_rpt"/>
</dbReference>
<feature type="transmembrane region" description="Helical" evidence="2">
    <location>
        <begin position="716"/>
        <end position="741"/>
    </location>
</feature>
<dbReference type="InterPro" id="IPR036770">
    <property type="entry name" value="Ankyrin_rpt-contain_sf"/>
</dbReference>
<proteinExistence type="predicted"/>
<keyword evidence="2" id="KW-1133">Transmembrane helix</keyword>
<accession>A0A2U1KPP9</accession>
<evidence type="ECO:0000313" key="5">
    <source>
        <dbReference type="Proteomes" id="UP000245207"/>
    </source>
</evidence>
<dbReference type="Pfam" id="PF12796">
    <property type="entry name" value="Ank_2"/>
    <property type="match status" value="1"/>
</dbReference>
<dbReference type="EMBL" id="PKPP01015404">
    <property type="protein sequence ID" value="PWA38663.1"/>
    <property type="molecule type" value="Genomic_DNA"/>
</dbReference>
<gene>
    <name evidence="4" type="ORF">CTI12_AA579650</name>
</gene>
<dbReference type="STRING" id="35608.A0A2U1KPP9"/>
<keyword evidence="2" id="KW-0472">Membrane</keyword>
<dbReference type="Gene3D" id="1.25.40.20">
    <property type="entry name" value="Ankyrin repeat-containing domain"/>
    <property type="match status" value="1"/>
</dbReference>
<sequence>MAGTLNSHHASERVQDLEYLYASIVNLSNFVSVKLSSDRNYHLWKMQMLCLMKSHNMAGIVDDAYESPSTSSKKIMDQYDSLLKGWIFGSASENVLGAVVDLASAKDVWDQLKSFYDVTVGHQQAQTGTNVGDALAIVVVSTETKTEGSDPDNKAAGKDKTETKKNLREATMKGDWMGADSILKEDNDLVREAISSDGSTILHIAVGIGNNDFVKNLFSYITEEDVSATRSSDGSTALHIAAIVGNTYAADLLHKKNKHCLRIKDKKGKEPLHKAYENMHLDTIGYLLKAVDEYSKTMLRFYSIGTSVQSHLHPGVEIGADLLVNAISAKQYNFASDLIQKFPKFASKNDDVLMAIAKTFPSGDYGETHISPSWKHLWEGICIIAELMSLPILRGFLMDEWNGISVSNVMKIVEPFTHIQKNKEEMDEAEKVLELVCDEIDKLEFTGTHHPYYTRPILEAACQNAHKVVDEILYRSPEAILSTDQSGYDIIQLAVIHRSERIYNLIYDIGERKNLYRTIVDSSKNNILHLAGRLAPSSKLNKITGALLQLQRELQWREEVKKVVFPTYITQENIFKETPGMVFTREHEKLVKDGESWMKTTAESSSITAALITTIVFAAAITVPGGSNQDTGMPVFSREIAFIIFAVSDAISLFASSTALLVFLSILTARFSEKDFLVSLPRRLLIGICSLLLSAISMMIAFSSTLFLVFCHQKLWMLAPICGLSLIPISFFVALQLPLIVDLFQSTYRRKFGPRRRGKRARFNPDSIRLFFGK</sequence>
<protein>
    <submittedName>
        <fullName evidence="4">Ankyrin repeat-containing domain, PGG domain, Gag-polypeptide of LTR copia-type</fullName>
    </submittedName>
</protein>
<dbReference type="Pfam" id="PF13962">
    <property type="entry name" value="PGG"/>
    <property type="match status" value="1"/>
</dbReference>
<dbReference type="Proteomes" id="UP000245207">
    <property type="component" value="Unassembled WGS sequence"/>
</dbReference>
<evidence type="ECO:0000313" key="4">
    <source>
        <dbReference type="EMBL" id="PWA38663.1"/>
    </source>
</evidence>
<comment type="caution">
    <text evidence="4">The sequence shown here is derived from an EMBL/GenBank/DDBJ whole genome shotgun (WGS) entry which is preliminary data.</text>
</comment>